<keyword evidence="2" id="KW-1185">Reference proteome</keyword>
<proteinExistence type="predicted"/>
<gene>
    <name evidence="1" type="ORF">LPW36_09470</name>
</gene>
<dbReference type="EMBL" id="JAJNAG010000018">
    <property type="protein sequence ID" value="MCD1126227.1"/>
    <property type="molecule type" value="Genomic_DNA"/>
</dbReference>
<organism evidence="1 2">
    <name type="scientific">Limnobaculum eriocheiris</name>
    <dbReference type="NCBI Taxonomy" id="2897391"/>
    <lineage>
        <taxon>Bacteria</taxon>
        <taxon>Pseudomonadati</taxon>
        <taxon>Pseudomonadota</taxon>
        <taxon>Gammaproteobacteria</taxon>
        <taxon>Enterobacterales</taxon>
        <taxon>Budviciaceae</taxon>
        <taxon>Limnobaculum</taxon>
    </lineage>
</organism>
<reference evidence="1" key="1">
    <citation type="submission" date="2021-11" db="EMBL/GenBank/DDBJ databases">
        <title>Jinshanibacter sp. isolated from one year old Eriocheir sinensis.</title>
        <authorList>
            <person name="Li J.-Y."/>
            <person name="He W."/>
            <person name="Gao T.-H."/>
        </authorList>
    </citation>
    <scope>NUCLEOTIDE SEQUENCE</scope>
    <source>
        <strain evidence="1">LJY008</strain>
    </source>
</reference>
<sequence>MKLFRREEDKTDPYFIKRALEAFIFLVDSGEPIPDELLHFMADGAKQKLKNGTPWPTHTGRPKIDEHVLALVAEIDEKFPKERHQIAASLGLSQRRVSQLIKEAAEASNTSAVKTHCAIYKVMIGGKTWTEALSLLEQVQEWAKGK</sequence>
<comment type="caution">
    <text evidence="1">The sequence shown here is derived from an EMBL/GenBank/DDBJ whole genome shotgun (WGS) entry which is preliminary data.</text>
</comment>
<dbReference type="RefSeq" id="WP_230609435.1">
    <property type="nucleotide sequence ID" value="NZ_JAJNAG010000018.1"/>
</dbReference>
<protein>
    <submittedName>
        <fullName evidence="1">Uncharacterized protein</fullName>
    </submittedName>
</protein>
<evidence type="ECO:0000313" key="2">
    <source>
        <dbReference type="Proteomes" id="UP001139171"/>
    </source>
</evidence>
<name>A0A9X1MWV5_9GAMM</name>
<evidence type="ECO:0000313" key="1">
    <source>
        <dbReference type="EMBL" id="MCD1126227.1"/>
    </source>
</evidence>
<accession>A0A9X1MWV5</accession>
<dbReference type="Proteomes" id="UP001139171">
    <property type="component" value="Unassembled WGS sequence"/>
</dbReference>
<dbReference type="AlphaFoldDB" id="A0A9X1MWV5"/>